<dbReference type="SUPFAM" id="SSF52058">
    <property type="entry name" value="L domain-like"/>
    <property type="match status" value="1"/>
</dbReference>
<dbReference type="STRING" id="303518.ENSPNYP00000024761"/>
<comment type="function">
    <text evidence="12">Affects the rate of fibrils formation. May have a primary role in collagen fibrillogenesis.</text>
</comment>
<dbReference type="Gene3D" id="3.80.10.10">
    <property type="entry name" value="Ribonuclease Inhibitor"/>
    <property type="match status" value="2"/>
</dbReference>
<keyword evidence="7" id="KW-0433">Leucine-rich repeat</keyword>
<evidence type="ECO:0000256" key="5">
    <source>
        <dbReference type="ARBA" id="ARBA00022525"/>
    </source>
</evidence>
<dbReference type="Pfam" id="PF13855">
    <property type="entry name" value="LRR_8"/>
    <property type="match status" value="2"/>
</dbReference>
<evidence type="ECO:0000256" key="6">
    <source>
        <dbReference type="ARBA" id="ARBA00022530"/>
    </source>
</evidence>
<dbReference type="PANTHER" id="PTHR45712">
    <property type="entry name" value="AGAP008170-PA"/>
    <property type="match status" value="1"/>
</dbReference>
<keyword evidence="8 14" id="KW-0732">Signal</keyword>
<evidence type="ECO:0000259" key="15">
    <source>
        <dbReference type="SMART" id="SM00013"/>
    </source>
</evidence>
<keyword evidence="5" id="KW-0964">Secreted</keyword>
<dbReference type="InterPro" id="IPR032675">
    <property type="entry name" value="LRR_dom_sf"/>
</dbReference>
<evidence type="ECO:0000256" key="3">
    <source>
        <dbReference type="ARBA" id="ARBA00011226"/>
    </source>
</evidence>
<feature type="chain" id="PRO_5017452273" description="Fibromodulin" evidence="14">
    <location>
        <begin position="18"/>
        <end position="351"/>
    </location>
</feature>
<reference evidence="16" key="1">
    <citation type="submission" date="2023-09" db="UniProtKB">
        <authorList>
            <consortium name="Ensembl"/>
        </authorList>
    </citation>
    <scope>IDENTIFICATION</scope>
</reference>
<dbReference type="InterPro" id="IPR003591">
    <property type="entry name" value="Leu-rich_rpt_typical-subtyp"/>
</dbReference>
<keyword evidence="6" id="KW-0272">Extracellular matrix</keyword>
<keyword evidence="9" id="KW-0677">Repeat</keyword>
<protein>
    <recommendedName>
        <fullName evidence="4">Fibromodulin</fullName>
    </recommendedName>
    <alternativeName>
        <fullName evidence="13">Keratan sulfate proteoglycan fibromodulin</fullName>
    </alternativeName>
</protein>
<name>A0A3B4GU11_9CICH</name>
<dbReference type="Ensembl" id="ENSPNYT00000025364.1">
    <property type="protein sequence ID" value="ENSPNYP00000024761.1"/>
    <property type="gene ID" value="ENSPNYG00000018555.1"/>
</dbReference>
<dbReference type="AlphaFoldDB" id="A0A3B4GU11"/>
<feature type="signal peptide" evidence="14">
    <location>
        <begin position="1"/>
        <end position="17"/>
    </location>
</feature>
<accession>A0A3B4GU11</accession>
<evidence type="ECO:0000256" key="9">
    <source>
        <dbReference type="ARBA" id="ARBA00022737"/>
    </source>
</evidence>
<dbReference type="PRINTS" id="PR00019">
    <property type="entry name" value="LEURICHRPT"/>
</dbReference>
<evidence type="ECO:0000256" key="7">
    <source>
        <dbReference type="ARBA" id="ARBA00022614"/>
    </source>
</evidence>
<dbReference type="InterPro" id="IPR050333">
    <property type="entry name" value="SLRP"/>
</dbReference>
<dbReference type="InterPro" id="IPR000372">
    <property type="entry name" value="LRRNT"/>
</dbReference>
<evidence type="ECO:0000256" key="8">
    <source>
        <dbReference type="ARBA" id="ARBA00022729"/>
    </source>
</evidence>
<evidence type="ECO:0000256" key="14">
    <source>
        <dbReference type="SAM" id="SignalP"/>
    </source>
</evidence>
<feature type="domain" description="LRRNT" evidence="15">
    <location>
        <begin position="47"/>
        <end position="81"/>
    </location>
</feature>
<evidence type="ECO:0000256" key="4">
    <source>
        <dbReference type="ARBA" id="ARBA00018230"/>
    </source>
</evidence>
<evidence type="ECO:0000256" key="12">
    <source>
        <dbReference type="ARBA" id="ARBA00025136"/>
    </source>
</evidence>
<keyword evidence="10" id="KW-0654">Proteoglycan</keyword>
<keyword evidence="11" id="KW-0325">Glycoprotein</keyword>
<dbReference type="PANTHER" id="PTHR45712:SF4">
    <property type="entry name" value="FIBROMODULIN"/>
    <property type="match status" value="1"/>
</dbReference>
<dbReference type="GeneTree" id="ENSGT00940000157007"/>
<dbReference type="InterPro" id="IPR001611">
    <property type="entry name" value="Leu-rich_rpt"/>
</dbReference>
<comment type="subunit">
    <text evidence="3">Binds to type I and type II collagen.</text>
</comment>
<dbReference type="SMART" id="SM00365">
    <property type="entry name" value="LRR_SD22"/>
    <property type="match status" value="4"/>
</dbReference>
<sequence>MRQVIFLLSALIPLVLCHGWNSWTNYWQSQGYFYGSQYADRAYSVSACPDECDCPSSFPVAMYCNGRGLTTVPPIPSHIKYLYLQHNAITSLPDSALSNATNLVWLMLHFNQLTSESIGKKAFVKLGELERLYLQYNNLTSIPSNLPLCLRDLRMDNNMIEKVNLQKFTFGMDNLTILYLHDNALSEVGSSLKGLNSLTLLDLSSNKLTKVPAPLPAYLHQLYLEYNAIDSIPEGFLSLFSQLQYFRMSHNLLTNKGIPANTFNVSGLVELDLSFNKLERIPSVSTTLQYLYLQANQIKGEKFTVGSFCSVVDVTNFSRLLMVRLDGNELSLVDIPTDVSHCLRQVLDIEI</sequence>
<proteinExistence type="inferred from homology"/>
<evidence type="ECO:0000313" key="16">
    <source>
        <dbReference type="Ensembl" id="ENSPNYP00000024761.1"/>
    </source>
</evidence>
<evidence type="ECO:0000256" key="13">
    <source>
        <dbReference type="ARBA" id="ARBA00032216"/>
    </source>
</evidence>
<evidence type="ECO:0000256" key="10">
    <source>
        <dbReference type="ARBA" id="ARBA00022974"/>
    </source>
</evidence>
<evidence type="ECO:0000256" key="1">
    <source>
        <dbReference type="ARBA" id="ARBA00004498"/>
    </source>
</evidence>
<evidence type="ECO:0000256" key="2">
    <source>
        <dbReference type="ARBA" id="ARBA00005818"/>
    </source>
</evidence>
<dbReference type="SMART" id="SM00013">
    <property type="entry name" value="LRRNT"/>
    <property type="match status" value="1"/>
</dbReference>
<dbReference type="SMART" id="SM00369">
    <property type="entry name" value="LRR_TYP"/>
    <property type="match status" value="7"/>
</dbReference>
<organism evidence="16">
    <name type="scientific">Pundamilia nyererei</name>
    <dbReference type="NCBI Taxonomy" id="303518"/>
    <lineage>
        <taxon>Eukaryota</taxon>
        <taxon>Metazoa</taxon>
        <taxon>Chordata</taxon>
        <taxon>Craniata</taxon>
        <taxon>Vertebrata</taxon>
        <taxon>Euteleostomi</taxon>
        <taxon>Actinopterygii</taxon>
        <taxon>Neopterygii</taxon>
        <taxon>Teleostei</taxon>
        <taxon>Neoteleostei</taxon>
        <taxon>Acanthomorphata</taxon>
        <taxon>Ovalentaria</taxon>
        <taxon>Cichlomorphae</taxon>
        <taxon>Cichliformes</taxon>
        <taxon>Cichlidae</taxon>
        <taxon>African cichlids</taxon>
        <taxon>Pseudocrenilabrinae</taxon>
        <taxon>Haplochromini</taxon>
        <taxon>Pundamilia</taxon>
    </lineage>
</organism>
<dbReference type="Pfam" id="PF01462">
    <property type="entry name" value="LRRNT"/>
    <property type="match status" value="1"/>
</dbReference>
<comment type="subcellular location">
    <subcellularLocation>
        <location evidence="1">Secreted</location>
        <location evidence="1">Extracellular space</location>
        <location evidence="1">Extracellular matrix</location>
    </subcellularLocation>
</comment>
<dbReference type="PROSITE" id="PS51450">
    <property type="entry name" value="LRR"/>
    <property type="match status" value="4"/>
</dbReference>
<dbReference type="SMART" id="SM00364">
    <property type="entry name" value="LRR_BAC"/>
    <property type="match status" value="5"/>
</dbReference>
<evidence type="ECO:0000256" key="11">
    <source>
        <dbReference type="ARBA" id="ARBA00023180"/>
    </source>
</evidence>
<dbReference type="GO" id="GO:0005615">
    <property type="term" value="C:extracellular space"/>
    <property type="evidence" value="ECO:0007669"/>
    <property type="project" value="TreeGrafter"/>
</dbReference>
<comment type="similarity">
    <text evidence="2">Belongs to the small leucine-rich proteoglycan (SLRP) family. SLRP class II subfamily.</text>
</comment>